<feature type="compositionally biased region" description="Polar residues" evidence="1">
    <location>
        <begin position="26"/>
        <end position="51"/>
    </location>
</feature>
<sequence length="112" mass="11860">METEEPNLIQTHSQSSASKGPARATANLNRNCPMTQPVTRASHRPTSQLDSTPHPGLLHPGLQCRRHPRTLRRSPKVHSALGGRSAAAAPPSASAPPVRALALSLALSLLNK</sequence>
<dbReference type="EMBL" id="AEYP01069806">
    <property type="status" value="NOT_ANNOTATED_CDS"/>
    <property type="molecule type" value="Genomic_DNA"/>
</dbReference>
<feature type="compositionally biased region" description="Low complexity" evidence="1">
    <location>
        <begin position="79"/>
        <end position="97"/>
    </location>
</feature>
<accession>M3Y8B9</accession>
<reference evidence="2" key="1">
    <citation type="submission" date="2024-06" db="UniProtKB">
        <authorList>
            <consortium name="Ensembl"/>
        </authorList>
    </citation>
    <scope>IDENTIFICATION</scope>
</reference>
<organism evidence="2">
    <name type="scientific">Mustela putorius furo</name>
    <name type="common">European domestic ferret</name>
    <name type="synonym">Mustela furo</name>
    <dbReference type="NCBI Taxonomy" id="9669"/>
    <lineage>
        <taxon>Eukaryota</taxon>
        <taxon>Metazoa</taxon>
        <taxon>Chordata</taxon>
        <taxon>Craniata</taxon>
        <taxon>Vertebrata</taxon>
        <taxon>Euteleostomi</taxon>
        <taxon>Mammalia</taxon>
        <taxon>Eutheria</taxon>
        <taxon>Laurasiatheria</taxon>
        <taxon>Carnivora</taxon>
        <taxon>Caniformia</taxon>
        <taxon>Musteloidea</taxon>
        <taxon>Mustelidae</taxon>
        <taxon>Mustelinae</taxon>
        <taxon>Mustela</taxon>
    </lineage>
</organism>
<protein>
    <submittedName>
        <fullName evidence="2">Uncharacterized protein</fullName>
    </submittedName>
</protein>
<name>M3Y8B9_MUSPF</name>
<dbReference type="InParanoid" id="M3Y8B9"/>
<dbReference type="AlphaFoldDB" id="M3Y8B9"/>
<evidence type="ECO:0000313" key="2">
    <source>
        <dbReference type="Ensembl" id="ENSMPUP00000007576.1"/>
    </source>
</evidence>
<feature type="compositionally biased region" description="Polar residues" evidence="1">
    <location>
        <begin position="8"/>
        <end position="18"/>
    </location>
</feature>
<dbReference type="HOGENOM" id="CLU_2145046_0_0_1"/>
<evidence type="ECO:0000256" key="1">
    <source>
        <dbReference type="SAM" id="MobiDB-lite"/>
    </source>
</evidence>
<dbReference type="Ensembl" id="ENSMPUT00000007697.1">
    <property type="protein sequence ID" value="ENSMPUP00000007576.1"/>
    <property type="gene ID" value="ENSMPUG00000007631.1"/>
</dbReference>
<feature type="compositionally biased region" description="Basic residues" evidence="1">
    <location>
        <begin position="64"/>
        <end position="76"/>
    </location>
</feature>
<feature type="region of interest" description="Disordered" evidence="1">
    <location>
        <begin position="1"/>
        <end position="97"/>
    </location>
</feature>
<proteinExistence type="predicted"/>